<dbReference type="InterPro" id="IPR024156">
    <property type="entry name" value="Small_GTPase_ARF"/>
</dbReference>
<dbReference type="EMBL" id="JAPMOS010000001">
    <property type="protein sequence ID" value="KAJ4463069.1"/>
    <property type="molecule type" value="Genomic_DNA"/>
</dbReference>
<dbReference type="Gene3D" id="3.40.50.300">
    <property type="entry name" value="P-loop containing nucleotide triphosphate hydrolases"/>
    <property type="match status" value="1"/>
</dbReference>
<dbReference type="PROSITE" id="PS51417">
    <property type="entry name" value="ARF"/>
    <property type="match status" value="1"/>
</dbReference>
<dbReference type="Gene3D" id="1.20.1280.50">
    <property type="match status" value="1"/>
</dbReference>
<gene>
    <name evidence="4" type="ORF">PAPYR_323</name>
</gene>
<evidence type="ECO:0000256" key="1">
    <source>
        <dbReference type="ARBA" id="ARBA00022741"/>
    </source>
</evidence>
<evidence type="ECO:0000259" key="3">
    <source>
        <dbReference type="PROSITE" id="PS50181"/>
    </source>
</evidence>
<dbReference type="SUPFAM" id="SSF52540">
    <property type="entry name" value="P-loop containing nucleoside triphosphate hydrolases"/>
    <property type="match status" value="1"/>
</dbReference>
<dbReference type="PROSITE" id="PS50181">
    <property type="entry name" value="FBOX"/>
    <property type="match status" value="1"/>
</dbReference>
<sequence length="396" mass="44483">MLAGDRALQPGRSLFCSLFPSMSFSVLPDEVLTSILQMCPVLSLLELRFVNRRFRDCITPRLWRHVFFAGHGVLPPNIGEDETPDFMKLAVTQSLFTHRPEGFQPLPTPEKVRCVMLGPDAGGKTTLLYQWKLGEAVTTIPTIGFNVEDVGQRFSIWDVGGNCKIRQLWRHYLEDTHAVLYLVDASDPERFEEAAESFRESLLPVMGPKCLVLILLAKTNLLHGATDMRQGPKDLADPINFAVARRVAKVLRLQELPDLAWQIVVPSMDFKSIEEPLTALLDLKPMVPKKPESDTLLEQLAECCAADRFAEMADEDLLKVRRPCLAPGFSATPVPQPGPSRPLCGVRLQLVGLCAAVDREGFTRWMRETCPRVVDRLRGMPEDERKGLLERALRDM</sequence>
<comment type="caution">
    <text evidence="4">The sequence shown here is derived from an EMBL/GenBank/DDBJ whole genome shotgun (WGS) entry which is preliminary data.</text>
</comment>
<organism evidence="4 5">
    <name type="scientific">Paratrimastix pyriformis</name>
    <dbReference type="NCBI Taxonomy" id="342808"/>
    <lineage>
        <taxon>Eukaryota</taxon>
        <taxon>Metamonada</taxon>
        <taxon>Preaxostyla</taxon>
        <taxon>Paratrimastigidae</taxon>
        <taxon>Paratrimastix</taxon>
    </lineage>
</organism>
<name>A0ABQ8V0A8_9EUKA</name>
<dbReference type="InterPro" id="IPR001810">
    <property type="entry name" value="F-box_dom"/>
</dbReference>
<keyword evidence="5" id="KW-1185">Reference proteome</keyword>
<protein>
    <submittedName>
        <fullName evidence="4">ADP-ribosylation factor 4</fullName>
    </submittedName>
</protein>
<dbReference type="Pfam" id="PF12937">
    <property type="entry name" value="F-box-like"/>
    <property type="match status" value="1"/>
</dbReference>
<accession>A0ABQ8V0A8</accession>
<dbReference type="InterPro" id="IPR006689">
    <property type="entry name" value="Small_GTPase_ARF/SAR"/>
</dbReference>
<reference evidence="4" key="1">
    <citation type="journal article" date="2022" name="bioRxiv">
        <title>Genomics of Preaxostyla Flagellates Illuminates Evolutionary Transitions and the Path Towards Mitochondrial Loss.</title>
        <authorList>
            <person name="Novak L.V.F."/>
            <person name="Treitli S.C."/>
            <person name="Pyrih J."/>
            <person name="Halakuc P."/>
            <person name="Pipaliya S.V."/>
            <person name="Vacek V."/>
            <person name="Brzon O."/>
            <person name="Soukal P."/>
            <person name="Eme L."/>
            <person name="Dacks J.B."/>
            <person name="Karnkowska A."/>
            <person name="Elias M."/>
            <person name="Hampl V."/>
        </authorList>
    </citation>
    <scope>NUCLEOTIDE SEQUENCE</scope>
    <source>
        <strain evidence="4">RCP-MX</strain>
    </source>
</reference>
<dbReference type="Proteomes" id="UP001141327">
    <property type="component" value="Unassembled WGS sequence"/>
</dbReference>
<dbReference type="SMART" id="SM00177">
    <property type="entry name" value="ARF"/>
    <property type="match status" value="1"/>
</dbReference>
<dbReference type="PANTHER" id="PTHR11711">
    <property type="entry name" value="ADP RIBOSYLATION FACTOR-RELATED"/>
    <property type="match status" value="1"/>
</dbReference>
<evidence type="ECO:0000313" key="4">
    <source>
        <dbReference type="EMBL" id="KAJ4463069.1"/>
    </source>
</evidence>
<evidence type="ECO:0000256" key="2">
    <source>
        <dbReference type="ARBA" id="ARBA00023134"/>
    </source>
</evidence>
<dbReference type="InterPro" id="IPR027417">
    <property type="entry name" value="P-loop_NTPase"/>
</dbReference>
<dbReference type="SUPFAM" id="SSF81383">
    <property type="entry name" value="F-box domain"/>
    <property type="match status" value="1"/>
</dbReference>
<keyword evidence="1" id="KW-0547">Nucleotide-binding</keyword>
<dbReference type="InterPro" id="IPR036047">
    <property type="entry name" value="F-box-like_dom_sf"/>
</dbReference>
<evidence type="ECO:0000313" key="5">
    <source>
        <dbReference type="Proteomes" id="UP001141327"/>
    </source>
</evidence>
<keyword evidence="2" id="KW-0342">GTP-binding</keyword>
<dbReference type="Pfam" id="PF00025">
    <property type="entry name" value="Arf"/>
    <property type="match status" value="1"/>
</dbReference>
<proteinExistence type="predicted"/>
<feature type="domain" description="F-box" evidence="3">
    <location>
        <begin position="21"/>
        <end position="66"/>
    </location>
</feature>
<dbReference type="PRINTS" id="PR00328">
    <property type="entry name" value="SAR1GTPBP"/>
</dbReference>